<dbReference type="STRING" id="1227465.C463_14790"/>
<name>M0DYN0_9EURY</name>
<gene>
    <name evidence="3" type="ORF">C463_14790</name>
</gene>
<dbReference type="Proteomes" id="UP000011586">
    <property type="component" value="Unassembled WGS sequence"/>
</dbReference>
<keyword evidence="2" id="KW-1133">Transmembrane helix</keyword>
<proteinExistence type="predicted"/>
<keyword evidence="2" id="KW-0812">Transmembrane</keyword>
<feature type="transmembrane region" description="Helical" evidence="2">
    <location>
        <begin position="21"/>
        <end position="41"/>
    </location>
</feature>
<dbReference type="EMBL" id="AOJK01000069">
    <property type="protein sequence ID" value="ELZ40586.1"/>
    <property type="molecule type" value="Genomic_DNA"/>
</dbReference>
<comment type="caution">
    <text evidence="3">The sequence shown here is derived from an EMBL/GenBank/DDBJ whole genome shotgun (WGS) entry which is preliminary data.</text>
</comment>
<reference evidence="3 4" key="1">
    <citation type="journal article" date="2014" name="PLoS Genet.">
        <title>Phylogenetically driven sequencing of extremely halophilic archaea reveals strategies for static and dynamic osmo-response.</title>
        <authorList>
            <person name="Becker E.A."/>
            <person name="Seitzer P.M."/>
            <person name="Tritt A."/>
            <person name="Larsen D."/>
            <person name="Krusor M."/>
            <person name="Yao A.I."/>
            <person name="Wu D."/>
            <person name="Madern D."/>
            <person name="Eisen J.A."/>
            <person name="Darling A.E."/>
            <person name="Facciotti M.T."/>
        </authorList>
    </citation>
    <scope>NUCLEOTIDE SEQUENCE [LARGE SCALE GENOMIC DNA]</scope>
    <source>
        <strain evidence="3 4">DSM 19288</strain>
    </source>
</reference>
<feature type="region of interest" description="Disordered" evidence="1">
    <location>
        <begin position="76"/>
        <end position="101"/>
    </location>
</feature>
<dbReference type="PATRIC" id="fig|1227465.4.peg.2860"/>
<evidence type="ECO:0000256" key="1">
    <source>
        <dbReference type="SAM" id="MobiDB-lite"/>
    </source>
</evidence>
<keyword evidence="2" id="KW-0472">Membrane</keyword>
<evidence type="ECO:0000313" key="4">
    <source>
        <dbReference type="Proteomes" id="UP000011586"/>
    </source>
</evidence>
<evidence type="ECO:0000313" key="3">
    <source>
        <dbReference type="EMBL" id="ELZ40586.1"/>
    </source>
</evidence>
<accession>M0DYN0</accession>
<protein>
    <submittedName>
        <fullName evidence="3">Rhodopsin-like protein</fullName>
    </submittedName>
</protein>
<sequence>MVGFPRLQAREEVNEPSTVRFVSAGIYVLIAWTVIQIAGLLDQFTATVTLEYLDLLLRVGFAGFVFANEETLTAEVDAGSDGTTGSDVGKRTAPAVDTGTD</sequence>
<keyword evidence="4" id="KW-1185">Reference proteome</keyword>
<evidence type="ECO:0000256" key="2">
    <source>
        <dbReference type="SAM" id="Phobius"/>
    </source>
</evidence>
<dbReference type="AlphaFoldDB" id="M0DYN0"/>
<organism evidence="3 4">
    <name type="scientific">Halorubrum californiense DSM 19288</name>
    <dbReference type="NCBI Taxonomy" id="1227465"/>
    <lineage>
        <taxon>Archaea</taxon>
        <taxon>Methanobacteriati</taxon>
        <taxon>Methanobacteriota</taxon>
        <taxon>Stenosarchaea group</taxon>
        <taxon>Halobacteria</taxon>
        <taxon>Halobacteriales</taxon>
        <taxon>Haloferacaceae</taxon>
        <taxon>Halorubrum</taxon>
    </lineage>
</organism>